<evidence type="ECO:0000313" key="2">
    <source>
        <dbReference type="Proteomes" id="UP001283361"/>
    </source>
</evidence>
<sequence>MFRPLRNLAMEILRCSACHQWWLYIFSPSFPTSSGVSQPNGHQCPDFSATAHARFQLLNFEPKTSERLVTESLREEQLLNFEPKTSERLAEVGIMGFEMRQDPERWRLVKAQCLGCQDWLLFMEKSWDVLGNLDLPAFLG</sequence>
<accession>A0AAE1AT99</accession>
<gene>
    <name evidence="1" type="ORF">RRG08_020731</name>
</gene>
<dbReference type="Proteomes" id="UP001283361">
    <property type="component" value="Unassembled WGS sequence"/>
</dbReference>
<dbReference type="EMBL" id="JAWDGP010001255">
    <property type="protein sequence ID" value="KAK3793354.1"/>
    <property type="molecule type" value="Genomic_DNA"/>
</dbReference>
<evidence type="ECO:0000313" key="1">
    <source>
        <dbReference type="EMBL" id="KAK3793354.1"/>
    </source>
</evidence>
<protein>
    <submittedName>
        <fullName evidence="1">Uncharacterized protein</fullName>
    </submittedName>
</protein>
<proteinExistence type="predicted"/>
<comment type="caution">
    <text evidence="1">The sequence shown here is derived from an EMBL/GenBank/DDBJ whole genome shotgun (WGS) entry which is preliminary data.</text>
</comment>
<keyword evidence="2" id="KW-1185">Reference proteome</keyword>
<reference evidence="1" key="1">
    <citation type="journal article" date="2023" name="G3 (Bethesda)">
        <title>A reference genome for the long-term kleptoplast-retaining sea slug Elysia crispata morphotype clarki.</title>
        <authorList>
            <person name="Eastman K.E."/>
            <person name="Pendleton A.L."/>
            <person name="Shaikh M.A."/>
            <person name="Suttiyut T."/>
            <person name="Ogas R."/>
            <person name="Tomko P."/>
            <person name="Gavelis G."/>
            <person name="Widhalm J.R."/>
            <person name="Wisecaver J.H."/>
        </authorList>
    </citation>
    <scope>NUCLEOTIDE SEQUENCE</scope>
    <source>
        <strain evidence="1">ECLA1</strain>
    </source>
</reference>
<name>A0AAE1AT99_9GAST</name>
<organism evidence="1 2">
    <name type="scientific">Elysia crispata</name>
    <name type="common">lettuce slug</name>
    <dbReference type="NCBI Taxonomy" id="231223"/>
    <lineage>
        <taxon>Eukaryota</taxon>
        <taxon>Metazoa</taxon>
        <taxon>Spiralia</taxon>
        <taxon>Lophotrochozoa</taxon>
        <taxon>Mollusca</taxon>
        <taxon>Gastropoda</taxon>
        <taxon>Heterobranchia</taxon>
        <taxon>Euthyneura</taxon>
        <taxon>Panpulmonata</taxon>
        <taxon>Sacoglossa</taxon>
        <taxon>Placobranchoidea</taxon>
        <taxon>Plakobranchidae</taxon>
        <taxon>Elysia</taxon>
    </lineage>
</organism>
<dbReference type="AlphaFoldDB" id="A0AAE1AT99"/>